<dbReference type="InterPro" id="IPR012349">
    <property type="entry name" value="Split_barrel_FMN-bd"/>
</dbReference>
<comment type="caution">
    <text evidence="3">The sequence shown here is derived from an EMBL/GenBank/DDBJ whole genome shotgun (WGS) entry which is preliminary data.</text>
</comment>
<dbReference type="InterPro" id="IPR049288">
    <property type="entry name" value="DUF447_C"/>
</dbReference>
<organism evidence="3 4">
    <name type="scientific">Methylophaga lonarensis MPL</name>
    <dbReference type="NCBI Taxonomy" id="1286106"/>
    <lineage>
        <taxon>Bacteria</taxon>
        <taxon>Pseudomonadati</taxon>
        <taxon>Pseudomonadota</taxon>
        <taxon>Gammaproteobacteria</taxon>
        <taxon>Thiotrichales</taxon>
        <taxon>Piscirickettsiaceae</taxon>
        <taxon>Methylophaga</taxon>
    </lineage>
</organism>
<evidence type="ECO:0008006" key="5">
    <source>
        <dbReference type="Google" id="ProtNLM"/>
    </source>
</evidence>
<dbReference type="Gene3D" id="2.30.110.10">
    <property type="entry name" value="Electron Transport, Fmn-binding Protein, Chain A"/>
    <property type="match status" value="1"/>
</dbReference>
<name>M7P2R8_9GAMM</name>
<reference evidence="3 4" key="1">
    <citation type="journal article" date="2013" name="Genome Announc.">
        <title>Draft Genome Sequence of Methylophaga lonarensis MPLT, a Haloalkaliphilic (Non-Methane-Utilizing) Methylotroph.</title>
        <authorList>
            <person name="Shetty S.A."/>
            <person name="Marathe N.P."/>
            <person name="Munot H."/>
            <person name="Antony C.P."/>
            <person name="Dhotre D.P."/>
            <person name="Murrell J.C."/>
            <person name="Shouche Y.S."/>
        </authorList>
    </citation>
    <scope>NUCLEOTIDE SEQUENCE [LARGE SCALE GENOMIC DNA]</scope>
    <source>
        <strain evidence="3 4">MPL</strain>
    </source>
</reference>
<dbReference type="RefSeq" id="WP_009725658.1">
    <property type="nucleotide sequence ID" value="NZ_APHR01000014.1"/>
</dbReference>
<protein>
    <recommendedName>
        <fullName evidence="5">DUF447 family protein</fullName>
    </recommendedName>
</protein>
<evidence type="ECO:0000313" key="4">
    <source>
        <dbReference type="Proteomes" id="UP000012019"/>
    </source>
</evidence>
<dbReference type="EMBL" id="APHR01000014">
    <property type="protein sequence ID" value="EMR13791.1"/>
    <property type="molecule type" value="Genomic_DNA"/>
</dbReference>
<gene>
    <name evidence="3" type="ORF">MPL1_03108</name>
</gene>
<feature type="domain" description="DUF447" evidence="1">
    <location>
        <begin position="10"/>
        <end position="118"/>
    </location>
</feature>
<dbReference type="AlphaFoldDB" id="M7P2R8"/>
<sequence length="194" mass="22082">MTRLNSRIHEVIVTTLDAEGSPHSAPMGISEVNGHFHIKPFKPSATYDNLSRHRQCTINYVDDVRIFAGALTGHREWPVHPCQQIEGFYLQQALSHSELEIVRVDDDSPRACFYGAVINEVTHVPFRGFNRAQSAVLEAAILVSRLEMLPVEKIQEELRYLTIAIDKTAGPRELEAWQWLMTRIEQAGIRIDDH</sequence>
<evidence type="ECO:0000259" key="2">
    <source>
        <dbReference type="Pfam" id="PF20766"/>
    </source>
</evidence>
<dbReference type="OrthoDB" id="2112021at2"/>
<dbReference type="Gene3D" id="1.20.58.290">
    <property type="entry name" value="Hypothetical membrane protein ta0354_69_121"/>
    <property type="match status" value="1"/>
</dbReference>
<dbReference type="eggNOG" id="COG2457">
    <property type="taxonomic scope" value="Bacteria"/>
</dbReference>
<dbReference type="STRING" id="1286106.MPL1_03108"/>
<dbReference type="PATRIC" id="fig|1286106.3.peg.621"/>
<dbReference type="Pfam" id="PF20766">
    <property type="entry name" value="DUF447_C"/>
    <property type="match status" value="1"/>
</dbReference>
<accession>M7P2R8</accession>
<proteinExistence type="predicted"/>
<feature type="domain" description="DUF447" evidence="2">
    <location>
        <begin position="130"/>
        <end position="181"/>
    </location>
</feature>
<dbReference type="SUPFAM" id="SSF50475">
    <property type="entry name" value="FMN-binding split barrel"/>
    <property type="match status" value="1"/>
</dbReference>
<evidence type="ECO:0000259" key="1">
    <source>
        <dbReference type="Pfam" id="PF04289"/>
    </source>
</evidence>
<dbReference type="InterPro" id="IPR007386">
    <property type="entry name" value="DUF447_N"/>
</dbReference>
<dbReference type="Proteomes" id="UP000012019">
    <property type="component" value="Unassembled WGS sequence"/>
</dbReference>
<dbReference type="Pfam" id="PF04289">
    <property type="entry name" value="DUF447_N"/>
    <property type="match status" value="1"/>
</dbReference>
<keyword evidence="4" id="KW-1185">Reference proteome</keyword>
<evidence type="ECO:0000313" key="3">
    <source>
        <dbReference type="EMBL" id="EMR13791.1"/>
    </source>
</evidence>